<dbReference type="PANTHER" id="PTHR38834">
    <property type="entry name" value="PERIPLASMIC SUBSTRATE BINDING PROTEIN FAMILY 3"/>
    <property type="match status" value="1"/>
</dbReference>
<dbReference type="EMBL" id="JMGO02000002">
    <property type="protein sequence ID" value="KXU81425.1"/>
    <property type="molecule type" value="Genomic_DNA"/>
</dbReference>
<dbReference type="AlphaFoldDB" id="A0A175VL30"/>
<dbReference type="Gene3D" id="3.40.190.10">
    <property type="entry name" value="Periplasmic binding protein-like II"/>
    <property type="match status" value="2"/>
</dbReference>
<dbReference type="PANTHER" id="PTHR38834:SF3">
    <property type="entry name" value="SOLUTE-BINDING PROTEIN FAMILY 3_N-TERMINAL DOMAIN-CONTAINING PROTEIN"/>
    <property type="match status" value="1"/>
</dbReference>
<feature type="signal peptide" evidence="1">
    <location>
        <begin position="1"/>
        <end position="22"/>
    </location>
</feature>
<evidence type="ECO:0000313" key="3">
    <source>
        <dbReference type="EMBL" id="KXU81425.1"/>
    </source>
</evidence>
<dbReference type="Pfam" id="PF00497">
    <property type="entry name" value="SBP_bac_3"/>
    <property type="match status" value="1"/>
</dbReference>
<organism evidence="3 4">
    <name type="scientific">Aeromonas enteropelogenes</name>
    <name type="common">Aeromonas trota</name>
    <dbReference type="NCBI Taxonomy" id="29489"/>
    <lineage>
        <taxon>Bacteria</taxon>
        <taxon>Pseudomonadati</taxon>
        <taxon>Pseudomonadota</taxon>
        <taxon>Gammaproteobacteria</taxon>
        <taxon>Aeromonadales</taxon>
        <taxon>Aeromonadaceae</taxon>
        <taxon>Aeromonas</taxon>
    </lineage>
</organism>
<comment type="caution">
    <text evidence="3">The sequence shown here is derived from an EMBL/GenBank/DDBJ whole genome shotgun (WGS) entry which is preliminary data.</text>
</comment>
<dbReference type="RefSeq" id="WP_026456482.1">
    <property type="nucleotide sequence ID" value="NZ_JAAKOF010000002.1"/>
</dbReference>
<proteinExistence type="predicted"/>
<reference evidence="3 4" key="1">
    <citation type="submission" date="2016-02" db="EMBL/GenBank/DDBJ databases">
        <title>Draft genome sequence of Aeromonas trota strain 1999lcr isolated from cerebrospinal fluid (CSF).</title>
        <authorList>
            <person name="Dallagassa C.B."/>
            <person name="Prediger K.C."/>
            <person name="Weiss V.A."/>
            <person name="Assis F.E."/>
            <person name="Baura V."/>
            <person name="Cruz L.M."/>
            <person name="Souza E.M."/>
            <person name="Pedrosa F.O."/>
            <person name="Fadel-Picheth C.M."/>
        </authorList>
    </citation>
    <scope>NUCLEOTIDE SEQUENCE [LARGE SCALE GENOMIC DNA]</scope>
    <source>
        <strain evidence="3 4">1999lcr</strain>
    </source>
</reference>
<name>A0A175VL30_AEREN</name>
<dbReference type="OrthoDB" id="8587856at2"/>
<accession>A0A175VL30</accession>
<evidence type="ECO:0000256" key="1">
    <source>
        <dbReference type="SAM" id="SignalP"/>
    </source>
</evidence>
<sequence length="246" mass="27980">MRTSCLFFTALLLMLIPSATQAIVLVAAELPPYVIRAKQGNPSGMVIEIMEEAARRLGEPLTVELMPLARALTETNHRQDVLFVPPVRSARREHLYDWIAPLLEEDFVIVTDRRHHPVPLKVRELPALRVGTLRYSFGETLLRQRLNLASQTVATEVLNAHKLHRGRINAWVAAWNTILYNQQLGGYDEARLVRGETLMSTSLFVAANKAFPAEQKRRWQATLARMRADGSLARIIKQYHYQAPVR</sequence>
<keyword evidence="1" id="KW-0732">Signal</keyword>
<protein>
    <submittedName>
        <fullName evidence="3">ABC transporter substrate-binding protein</fullName>
    </submittedName>
</protein>
<evidence type="ECO:0000259" key="2">
    <source>
        <dbReference type="Pfam" id="PF00497"/>
    </source>
</evidence>
<dbReference type="SUPFAM" id="SSF53850">
    <property type="entry name" value="Periplasmic binding protein-like II"/>
    <property type="match status" value="1"/>
</dbReference>
<gene>
    <name evidence="3" type="ORF">LCR_06910</name>
</gene>
<feature type="chain" id="PRO_5008043036" evidence="1">
    <location>
        <begin position="23"/>
        <end position="246"/>
    </location>
</feature>
<dbReference type="InterPro" id="IPR001638">
    <property type="entry name" value="Solute-binding_3/MltF_N"/>
</dbReference>
<dbReference type="Proteomes" id="UP000078435">
    <property type="component" value="Unassembled WGS sequence"/>
</dbReference>
<feature type="domain" description="Solute-binding protein family 3/N-terminal" evidence="2">
    <location>
        <begin position="24"/>
        <end position="240"/>
    </location>
</feature>
<evidence type="ECO:0000313" key="4">
    <source>
        <dbReference type="Proteomes" id="UP000078435"/>
    </source>
</evidence>